<name>A0A918G018_9ACTN</name>
<comment type="function">
    <text evidence="5 9">Catalyzes the interconversion of 2-phosphoglycerate and 3-phosphoglycerate.</text>
</comment>
<dbReference type="Proteomes" id="UP000606194">
    <property type="component" value="Unassembled WGS sequence"/>
</dbReference>
<comment type="pathway">
    <text evidence="5 9">Carbohydrate degradation; glycolysis; pyruvate from D-glyceraldehyde 3-phosphate: step 3/5.</text>
</comment>
<reference evidence="10" key="1">
    <citation type="journal article" date="2014" name="Int. J. Syst. Evol. Microbiol.">
        <title>Complete genome sequence of Corynebacterium casei LMG S-19264T (=DSM 44701T), isolated from a smear-ripened cheese.</title>
        <authorList>
            <consortium name="US DOE Joint Genome Institute (JGI-PGF)"/>
            <person name="Walter F."/>
            <person name="Albersmeier A."/>
            <person name="Kalinowski J."/>
            <person name="Ruckert C."/>
        </authorList>
    </citation>
    <scope>NUCLEOTIDE SEQUENCE</scope>
    <source>
        <strain evidence="10">JCM 4386</strain>
    </source>
</reference>
<feature type="active site" description="Tele-phosphohistidine intermediate" evidence="5 6">
    <location>
        <position position="91"/>
    </location>
</feature>
<dbReference type="Pfam" id="PF00300">
    <property type="entry name" value="His_Phos_1"/>
    <property type="match status" value="1"/>
</dbReference>
<sequence length="331" mass="36909">MAYPPECKRRRRLSELTREAKGEATHLTETVNRHGPAIALRAVLTAVLTAVLRAALPSACPLYERTHNVSERWITLVRMADAPYKLILLRHGESEWNAKNLFTGWVDVNLNEKGEKEAVRGGELLKDADLLPDVVHTSLQKRAIRTAQLALESADRHWIPVHRSWRLNERHYGALQGKDKAQTLAEFGEEQFMLWRRSYDTPPPPLEDGTEFSQSADPRYATIPPELRPRTECLKDVVVRMLPYWYDGIVPDLLAGRTVLVAAHGNSLRALVKHLDGISDADIAGLNIPTGIPLAYELDADFKPVTPGGTYLDPDAAAAAIEAVKNQGKKK</sequence>
<dbReference type="CDD" id="cd07067">
    <property type="entry name" value="HP_PGM_like"/>
    <property type="match status" value="1"/>
</dbReference>
<dbReference type="Gene3D" id="3.40.50.1240">
    <property type="entry name" value="Phosphoglycerate mutase-like"/>
    <property type="match status" value="1"/>
</dbReference>
<keyword evidence="4 5" id="KW-0413">Isomerase</keyword>
<dbReference type="GO" id="GO:0004619">
    <property type="term" value="F:phosphoglycerate mutase activity"/>
    <property type="evidence" value="ECO:0007669"/>
    <property type="project" value="UniProtKB-UniRule"/>
</dbReference>
<comment type="caution">
    <text evidence="10">The sequence shown here is derived from an EMBL/GenBank/DDBJ whole genome shotgun (WGS) entry which is preliminary data.</text>
</comment>
<dbReference type="NCBIfam" id="TIGR01258">
    <property type="entry name" value="pgm_1"/>
    <property type="match status" value="1"/>
</dbReference>
<dbReference type="SUPFAM" id="SSF53254">
    <property type="entry name" value="Phosphoglycerate mutase-like"/>
    <property type="match status" value="1"/>
</dbReference>
<keyword evidence="3 5" id="KW-0324">Glycolysis</keyword>
<gene>
    <name evidence="5 10" type="primary">gpmA</name>
    <name evidence="10" type="ORF">GCM10010269_53890</name>
</gene>
<comment type="catalytic activity">
    <reaction evidence="5 9">
        <text>(2R)-2-phosphoglycerate = (2R)-3-phosphoglycerate</text>
        <dbReference type="Rhea" id="RHEA:15901"/>
        <dbReference type="ChEBI" id="CHEBI:58272"/>
        <dbReference type="ChEBI" id="CHEBI:58289"/>
        <dbReference type="EC" id="5.4.2.11"/>
    </reaction>
</comment>
<dbReference type="NCBIfam" id="NF010718">
    <property type="entry name" value="PRK14120.1"/>
    <property type="match status" value="1"/>
</dbReference>
<dbReference type="HAMAP" id="MF_01039">
    <property type="entry name" value="PGAM_GpmA"/>
    <property type="match status" value="1"/>
</dbReference>
<dbReference type="GO" id="GO:0006094">
    <property type="term" value="P:gluconeogenesis"/>
    <property type="evidence" value="ECO:0007669"/>
    <property type="project" value="UniProtKB-UniRule"/>
</dbReference>
<reference evidence="10" key="2">
    <citation type="submission" date="2020-09" db="EMBL/GenBank/DDBJ databases">
        <authorList>
            <person name="Sun Q."/>
            <person name="Ohkuma M."/>
        </authorList>
    </citation>
    <scope>NUCLEOTIDE SEQUENCE</scope>
    <source>
        <strain evidence="10">JCM 4386</strain>
    </source>
</reference>
<evidence type="ECO:0000256" key="7">
    <source>
        <dbReference type="PIRSR" id="PIRSR613078-2"/>
    </source>
</evidence>
<feature type="site" description="Transition state stabilizer" evidence="5 8">
    <location>
        <position position="264"/>
    </location>
</feature>
<feature type="binding site" evidence="5 7">
    <location>
        <begin position="196"/>
        <end position="197"/>
    </location>
    <ligand>
        <name>substrate</name>
    </ligand>
</feature>
<dbReference type="AlphaFoldDB" id="A0A918G018"/>
<evidence type="ECO:0000256" key="5">
    <source>
        <dbReference type="HAMAP-Rule" id="MF_01039"/>
    </source>
</evidence>
<dbReference type="FunFam" id="3.40.50.1240:FF:000012">
    <property type="entry name" value="Phosphoglycerate mutase 1"/>
    <property type="match status" value="1"/>
</dbReference>
<evidence type="ECO:0000256" key="2">
    <source>
        <dbReference type="ARBA" id="ARBA00022432"/>
    </source>
</evidence>
<evidence type="ECO:0000256" key="4">
    <source>
        <dbReference type="ARBA" id="ARBA00023235"/>
    </source>
</evidence>
<dbReference type="SMART" id="SM00855">
    <property type="entry name" value="PGAM"/>
    <property type="match status" value="1"/>
</dbReference>
<evidence type="ECO:0000256" key="3">
    <source>
        <dbReference type="ARBA" id="ARBA00023152"/>
    </source>
</evidence>
<dbReference type="InterPro" id="IPR001345">
    <property type="entry name" value="PG/BPGM_mutase_AS"/>
</dbReference>
<dbReference type="PROSITE" id="PS00175">
    <property type="entry name" value="PG_MUTASE"/>
    <property type="match status" value="1"/>
</dbReference>
<dbReference type="NCBIfam" id="NF010713">
    <property type="entry name" value="PRK14115.1"/>
    <property type="match status" value="1"/>
</dbReference>
<keyword evidence="2 5" id="KW-0312">Gluconeogenesis</keyword>
<dbReference type="PANTHER" id="PTHR11931">
    <property type="entry name" value="PHOSPHOGLYCERATE MUTASE"/>
    <property type="match status" value="1"/>
</dbReference>
<dbReference type="GO" id="GO:0006096">
    <property type="term" value="P:glycolytic process"/>
    <property type="evidence" value="ECO:0007669"/>
    <property type="project" value="UniProtKB-UniRule"/>
</dbReference>
<evidence type="ECO:0000256" key="1">
    <source>
        <dbReference type="ARBA" id="ARBA00006717"/>
    </source>
</evidence>
<evidence type="ECO:0000256" key="6">
    <source>
        <dbReference type="PIRSR" id="PIRSR613078-1"/>
    </source>
</evidence>
<feature type="binding site" evidence="5 7">
    <location>
        <position position="142"/>
    </location>
    <ligand>
        <name>substrate</name>
    </ligand>
</feature>
<keyword evidence="11" id="KW-1185">Reference proteome</keyword>
<accession>A0A918G018</accession>
<feature type="active site" description="Proton donor/acceptor" evidence="5 6">
    <location>
        <position position="169"/>
    </location>
</feature>
<proteinExistence type="inferred from homology"/>
<evidence type="ECO:0000313" key="10">
    <source>
        <dbReference type="EMBL" id="GGS07998.1"/>
    </source>
</evidence>
<dbReference type="EMBL" id="BMTL01000024">
    <property type="protein sequence ID" value="GGS07998.1"/>
    <property type="molecule type" value="Genomic_DNA"/>
</dbReference>
<evidence type="ECO:0000313" key="11">
    <source>
        <dbReference type="Proteomes" id="UP000606194"/>
    </source>
</evidence>
<protein>
    <recommendedName>
        <fullName evidence="5 9">2,3-bisphosphoglycerate-dependent phosphoglycerate mutase</fullName>
        <shortName evidence="5">BPG-dependent PGAM</shortName>
        <shortName evidence="5">PGAM</shortName>
        <shortName evidence="5">Phosphoglyceromutase</shortName>
        <shortName evidence="5">dPGM</shortName>
        <ecNumber evidence="5 9">5.4.2.11</ecNumber>
    </recommendedName>
</protein>
<dbReference type="InterPro" id="IPR029033">
    <property type="entry name" value="His_PPase_superfam"/>
</dbReference>
<comment type="similarity">
    <text evidence="1 5">Belongs to the phosphoglycerate mutase family. BPG-dependent PGAM subfamily.</text>
</comment>
<evidence type="ECO:0000256" key="9">
    <source>
        <dbReference type="RuleBase" id="RU004512"/>
    </source>
</evidence>
<dbReference type="InterPro" id="IPR013078">
    <property type="entry name" value="His_Pase_superF_clade-1"/>
</dbReference>
<feature type="binding site" evidence="5 7">
    <location>
        <begin position="169"/>
        <end position="172"/>
    </location>
    <ligand>
        <name>substrate</name>
    </ligand>
</feature>
<feature type="binding site" evidence="5 7">
    <location>
        <position position="180"/>
    </location>
    <ligand>
        <name>substrate</name>
    </ligand>
</feature>
<feature type="binding site" evidence="5 7">
    <location>
        <begin position="90"/>
        <end position="97"/>
    </location>
    <ligand>
        <name>substrate</name>
    </ligand>
</feature>
<organism evidence="10 11">
    <name type="scientific">Streptomyces humidus</name>
    <dbReference type="NCBI Taxonomy" id="52259"/>
    <lineage>
        <taxon>Bacteria</taxon>
        <taxon>Bacillati</taxon>
        <taxon>Actinomycetota</taxon>
        <taxon>Actinomycetes</taxon>
        <taxon>Kitasatosporales</taxon>
        <taxon>Streptomycetaceae</taxon>
        <taxon>Streptomyces</taxon>
    </lineage>
</organism>
<feature type="binding site" evidence="5 7">
    <location>
        <begin position="265"/>
        <end position="266"/>
    </location>
    <ligand>
        <name>substrate</name>
    </ligand>
</feature>
<dbReference type="InterPro" id="IPR005952">
    <property type="entry name" value="Phosphogly_mut1"/>
</dbReference>
<feature type="binding site" evidence="5 7">
    <location>
        <begin position="103"/>
        <end position="104"/>
    </location>
    <ligand>
        <name>substrate</name>
    </ligand>
</feature>
<evidence type="ECO:0000256" key="8">
    <source>
        <dbReference type="PIRSR" id="PIRSR613078-3"/>
    </source>
</evidence>
<dbReference type="EC" id="5.4.2.11" evidence="5 9"/>